<feature type="compositionally biased region" description="Acidic residues" evidence="6">
    <location>
        <begin position="647"/>
        <end position="656"/>
    </location>
</feature>
<sequence>MPNSPTSSTHAPNHSVGGADSSAQPLQQPLGDGSKSWSTLIGLASRLLWRDWRSGELRLLFLALVMAVTSVSGIALFTDRLEKALLLESANMLAADRVLGSGKVLPDDILVEAQTRGLRTASTLSFTSMAFSDSGNMLVSAKAVSDTYPLRGDVIIADAPFIRGAPIQSGPQPGEVWLESRALPALGLEVGDSVYVGEAELTVSKIIIAEPDRSGGGMVDNAGPRLMLHLDDVAKTNVVQLGSRVSYRFLFAADELLALDEFETWVDAEYEGEYRLRDVRDESEEVSEALSRAESFLLLGSLFAVLLAGVAIALTAKRYSERHYDYVAILKTFGCTSPQIGFIYLWIQALLAIVAVVVGSVLGWGVHHIILRALQTVITVELPAAGFEPFVVGAMTAVICLLSFALPPLLALRETPPLRVLRKDISQQKVGANVPYVFGIGGTIGLVYWYSQDAVLTSVLVVAVASIAILLSGLSFLLLSSSSAVGMRAGSAWKLAMSAARRRRKQNVLQVMVFSVTIMSLLILGLLRTDLIADWQAQLPENTPNHFMMNISQPQIAGIEEFFEENGVQGNAFYPLISARVTKVNGATPDPQEDLNSDAERGTLAGGGGDDAEEESAKGAARVGLSVGYGQGETNAAGASSGKEASESEAGDEAEEGEVRGRLSRRQVTWAAELPADNRVTGGEWWEATVEPGFVSIEQDYADWLDIELGDVIEFEINAQTVSAEVSSFRSVRWDNMQPNFFIIFSPGTIDHLGATFLSTALMEREQKILLNELVQRFPTIVVIEIDALIEQIQNIIAQVTSAIELISVLVLVCGALVLLACVNATLDERFYENAILRTLGAGKRLIMTSLLIEFASIGLMAGFVATLGAEASLYYLQEQVFEQEFALHYWVWLAGPLAGMIIIGGLGVNSTRGVVNISPLNVLRRLN</sequence>
<dbReference type="Proteomes" id="UP000052138">
    <property type="component" value="Unassembled WGS sequence"/>
</dbReference>
<dbReference type="GO" id="GO:0005886">
    <property type="term" value="C:plasma membrane"/>
    <property type="evidence" value="ECO:0007669"/>
    <property type="project" value="UniProtKB-SubCell"/>
</dbReference>
<reference evidence="9 10" key="1">
    <citation type="submission" date="2015-10" db="EMBL/GenBank/DDBJ databases">
        <title>Metagenome-Assembled Genomes uncover a global brackish microbiome.</title>
        <authorList>
            <person name="Hugerth L.W."/>
            <person name="Larsson J."/>
            <person name="Alneberg J."/>
            <person name="Lindh M.V."/>
            <person name="Legrand C."/>
            <person name="Pinhassi J."/>
            <person name="Andersson A.F."/>
        </authorList>
    </citation>
    <scope>NUCLEOTIDE SEQUENCE [LARGE SCALE GENOMIC DNA]</scope>
    <source>
        <strain evidence="9">BACL3 MAG-120924-bin41</strain>
    </source>
</reference>
<evidence type="ECO:0000256" key="5">
    <source>
        <dbReference type="ARBA" id="ARBA00023136"/>
    </source>
</evidence>
<keyword evidence="3 7" id="KW-0812">Transmembrane</keyword>
<dbReference type="Pfam" id="PF02687">
    <property type="entry name" value="FtsX"/>
    <property type="match status" value="2"/>
</dbReference>
<feature type="transmembrane region" description="Helical" evidence="7">
    <location>
        <begin position="806"/>
        <end position="825"/>
    </location>
</feature>
<dbReference type="InterPro" id="IPR038766">
    <property type="entry name" value="Membrane_comp_ABC_pdt"/>
</dbReference>
<proteinExistence type="predicted"/>
<feature type="transmembrane region" description="Helical" evidence="7">
    <location>
        <begin position="390"/>
        <end position="412"/>
    </location>
</feature>
<keyword evidence="4 7" id="KW-1133">Transmembrane helix</keyword>
<feature type="region of interest" description="Disordered" evidence="6">
    <location>
        <begin position="631"/>
        <end position="664"/>
    </location>
</feature>
<keyword evidence="5 7" id="KW-0472">Membrane</keyword>
<dbReference type="InterPro" id="IPR003838">
    <property type="entry name" value="ABC3_permease_C"/>
</dbReference>
<evidence type="ECO:0000256" key="3">
    <source>
        <dbReference type="ARBA" id="ARBA00022692"/>
    </source>
</evidence>
<accession>A0A0R2X3B0</accession>
<keyword evidence="2" id="KW-1003">Cell membrane</keyword>
<dbReference type="EMBL" id="LIDJ01000013">
    <property type="protein sequence ID" value="KRP30568.1"/>
    <property type="molecule type" value="Genomic_DNA"/>
</dbReference>
<feature type="compositionally biased region" description="Polar residues" evidence="6">
    <location>
        <begin position="1"/>
        <end position="12"/>
    </location>
</feature>
<gene>
    <name evidence="9" type="ORF">ABS30_01015</name>
</gene>
<feature type="domain" description="ABC3 transporter permease C-terminal" evidence="8">
    <location>
        <begin position="300"/>
        <end position="415"/>
    </location>
</feature>
<feature type="transmembrane region" description="Helical" evidence="7">
    <location>
        <begin position="343"/>
        <end position="370"/>
    </location>
</feature>
<feature type="transmembrane region" description="Helical" evidence="7">
    <location>
        <begin position="456"/>
        <end position="479"/>
    </location>
</feature>
<feature type="transmembrane region" description="Helical" evidence="7">
    <location>
        <begin position="296"/>
        <end position="316"/>
    </location>
</feature>
<evidence type="ECO:0000313" key="10">
    <source>
        <dbReference type="Proteomes" id="UP000052138"/>
    </source>
</evidence>
<protein>
    <recommendedName>
        <fullName evidence="8">ABC3 transporter permease C-terminal domain-containing protein</fullName>
    </recommendedName>
</protein>
<feature type="transmembrane region" description="Helical" evidence="7">
    <location>
        <begin position="59"/>
        <end position="77"/>
    </location>
</feature>
<feature type="transmembrane region" description="Helical" evidence="7">
    <location>
        <begin position="507"/>
        <end position="527"/>
    </location>
</feature>
<comment type="subcellular location">
    <subcellularLocation>
        <location evidence="1">Cell membrane</location>
        <topology evidence="1">Multi-pass membrane protein</topology>
    </subcellularLocation>
</comment>
<feature type="transmembrane region" description="Helical" evidence="7">
    <location>
        <begin position="433"/>
        <end position="450"/>
    </location>
</feature>
<evidence type="ECO:0000256" key="2">
    <source>
        <dbReference type="ARBA" id="ARBA00022475"/>
    </source>
</evidence>
<evidence type="ECO:0000313" key="9">
    <source>
        <dbReference type="EMBL" id="KRP30568.1"/>
    </source>
</evidence>
<dbReference type="PANTHER" id="PTHR30287:SF1">
    <property type="entry name" value="INNER MEMBRANE PROTEIN"/>
    <property type="match status" value="1"/>
</dbReference>
<feature type="region of interest" description="Disordered" evidence="6">
    <location>
        <begin position="585"/>
        <end position="619"/>
    </location>
</feature>
<evidence type="ECO:0000256" key="7">
    <source>
        <dbReference type="SAM" id="Phobius"/>
    </source>
</evidence>
<comment type="caution">
    <text evidence="9">The sequence shown here is derived from an EMBL/GenBank/DDBJ whole genome shotgun (WGS) entry which is preliminary data.</text>
</comment>
<evidence type="ECO:0000259" key="8">
    <source>
        <dbReference type="Pfam" id="PF02687"/>
    </source>
</evidence>
<evidence type="ECO:0000256" key="4">
    <source>
        <dbReference type="ARBA" id="ARBA00022989"/>
    </source>
</evidence>
<feature type="region of interest" description="Disordered" evidence="6">
    <location>
        <begin position="1"/>
        <end position="31"/>
    </location>
</feature>
<dbReference type="PANTHER" id="PTHR30287">
    <property type="entry name" value="MEMBRANE COMPONENT OF PREDICTED ABC SUPERFAMILY METABOLITE UPTAKE TRANSPORTER"/>
    <property type="match status" value="1"/>
</dbReference>
<dbReference type="AlphaFoldDB" id="A0A0R2X3B0"/>
<organism evidence="9 10">
    <name type="scientific">OM182 bacterium BACL3 MAG-120924-bin41</name>
    <dbReference type="NCBI Taxonomy" id="1655632"/>
    <lineage>
        <taxon>Bacteria</taxon>
        <taxon>Pseudomonadati</taxon>
        <taxon>Pseudomonadota</taxon>
        <taxon>Gammaproteobacteria</taxon>
        <taxon>OMG group</taxon>
        <taxon>OM182 clade</taxon>
    </lineage>
</organism>
<evidence type="ECO:0000256" key="6">
    <source>
        <dbReference type="SAM" id="MobiDB-lite"/>
    </source>
</evidence>
<feature type="transmembrane region" description="Helical" evidence="7">
    <location>
        <begin position="846"/>
        <end position="870"/>
    </location>
</feature>
<name>A0A0R2X3B0_9GAMM</name>
<feature type="domain" description="ABC3 transporter permease C-terminal" evidence="8">
    <location>
        <begin position="806"/>
        <end position="920"/>
    </location>
</feature>
<evidence type="ECO:0000256" key="1">
    <source>
        <dbReference type="ARBA" id="ARBA00004651"/>
    </source>
</evidence>
<feature type="transmembrane region" description="Helical" evidence="7">
    <location>
        <begin position="890"/>
        <end position="909"/>
    </location>
</feature>